<organism evidence="1 2">
    <name type="scientific">Alkalicoccobacillus plakortidis</name>
    <dbReference type="NCBI Taxonomy" id="444060"/>
    <lineage>
        <taxon>Bacteria</taxon>
        <taxon>Bacillati</taxon>
        <taxon>Bacillota</taxon>
        <taxon>Bacilli</taxon>
        <taxon>Bacillales</taxon>
        <taxon>Bacillaceae</taxon>
        <taxon>Alkalicoccobacillus</taxon>
    </lineage>
</organism>
<evidence type="ECO:0000313" key="2">
    <source>
        <dbReference type="Proteomes" id="UP001203665"/>
    </source>
</evidence>
<evidence type="ECO:0000313" key="1">
    <source>
        <dbReference type="EMBL" id="MCM2674918.1"/>
    </source>
</evidence>
<gene>
    <name evidence="1" type="ORF">NDM98_05000</name>
</gene>
<sequence>MNTYRVTKYNPTNRYENGVYKDQEEWTSYCDIGKRQGGNGLLTEDEYLRIEALYIDAILRFMKLHHFTELHVLYLERHDESAEDFDSYSTDDMKELFHSVQVGRSITIQEIRPFVKLILRDLLWARLGVIDQLVVTFGYDYYMYLHTNEAISSIKRRIENSGLFVELMPPDLELYL</sequence>
<comment type="caution">
    <text evidence="1">The sequence shown here is derived from an EMBL/GenBank/DDBJ whole genome shotgun (WGS) entry which is preliminary data.</text>
</comment>
<protein>
    <submittedName>
        <fullName evidence="1">Uncharacterized protein</fullName>
    </submittedName>
</protein>
<name>A0ABT0XG94_9BACI</name>
<reference evidence="1" key="1">
    <citation type="submission" date="2022-06" db="EMBL/GenBank/DDBJ databases">
        <title>Alkalicoccobacillus porphyridii sp. nov., isolated from a marine red alga, Porphyridium purpureum and reclassification of Shouchella plakortidis and Shouchella gibsonii as Alkalicoccobacillus plakortidis comb. nov. and Alkalicoccobacillus gibsonii comb. nov.</title>
        <authorList>
            <person name="Kim K.H."/>
            <person name="Lee J.K."/>
            <person name="Han D.M."/>
            <person name="Baek J.H."/>
            <person name="Jeon C.O."/>
        </authorList>
    </citation>
    <scope>NUCLEOTIDE SEQUENCE</scope>
    <source>
        <strain evidence="1">DSM 19153</strain>
    </source>
</reference>
<dbReference type="RefSeq" id="WP_251605054.1">
    <property type="nucleotide sequence ID" value="NZ_JAMQJY010000001.1"/>
</dbReference>
<dbReference type="EMBL" id="JAMQJY010000001">
    <property type="protein sequence ID" value="MCM2674918.1"/>
    <property type="molecule type" value="Genomic_DNA"/>
</dbReference>
<keyword evidence="2" id="KW-1185">Reference proteome</keyword>
<proteinExistence type="predicted"/>
<dbReference type="Proteomes" id="UP001203665">
    <property type="component" value="Unassembled WGS sequence"/>
</dbReference>
<accession>A0ABT0XG94</accession>